<dbReference type="KEGG" id="rca:Rcas_1714"/>
<keyword evidence="1" id="KW-1133">Transmembrane helix</keyword>
<name>A7NJY6_ROSCS</name>
<proteinExistence type="predicted"/>
<dbReference type="STRING" id="383372.Rcas_1714"/>
<feature type="transmembrane region" description="Helical" evidence="1">
    <location>
        <begin position="49"/>
        <end position="72"/>
    </location>
</feature>
<dbReference type="AlphaFoldDB" id="A7NJY6"/>
<protein>
    <submittedName>
        <fullName evidence="2">Uncharacterized protein</fullName>
    </submittedName>
</protein>
<reference evidence="2 3" key="1">
    <citation type="submission" date="2007-08" db="EMBL/GenBank/DDBJ databases">
        <title>Complete sequence of Roseiflexus castenholzii DSM 13941.</title>
        <authorList>
            <consortium name="US DOE Joint Genome Institute"/>
            <person name="Copeland A."/>
            <person name="Lucas S."/>
            <person name="Lapidus A."/>
            <person name="Barry K."/>
            <person name="Glavina del Rio T."/>
            <person name="Dalin E."/>
            <person name="Tice H."/>
            <person name="Pitluck S."/>
            <person name="Thompson L.S."/>
            <person name="Brettin T."/>
            <person name="Bruce D."/>
            <person name="Detter J.C."/>
            <person name="Han C."/>
            <person name="Tapia R."/>
            <person name="Schmutz J."/>
            <person name="Larimer F."/>
            <person name="Land M."/>
            <person name="Hauser L."/>
            <person name="Kyrpides N."/>
            <person name="Mikhailova N."/>
            <person name="Bryant D.A."/>
            <person name="Hanada S."/>
            <person name="Tsukatani Y."/>
            <person name="Richardson P."/>
        </authorList>
    </citation>
    <scope>NUCLEOTIDE SEQUENCE [LARGE SCALE GENOMIC DNA]</scope>
    <source>
        <strain evidence="3">DSM 13941 / HLO8</strain>
    </source>
</reference>
<evidence type="ECO:0000313" key="2">
    <source>
        <dbReference type="EMBL" id="ABU57806.1"/>
    </source>
</evidence>
<gene>
    <name evidence="2" type="ordered locus">Rcas_1714</name>
</gene>
<accession>A7NJY6</accession>
<dbReference type="Proteomes" id="UP000000263">
    <property type="component" value="Chromosome"/>
</dbReference>
<dbReference type="RefSeq" id="WP_012120232.1">
    <property type="nucleotide sequence ID" value="NC_009767.1"/>
</dbReference>
<feature type="transmembrane region" description="Helical" evidence="1">
    <location>
        <begin position="12"/>
        <end position="29"/>
    </location>
</feature>
<keyword evidence="1" id="KW-0812">Transmembrane</keyword>
<keyword evidence="1" id="KW-0472">Membrane</keyword>
<dbReference type="HOGENOM" id="CLU_2221234_0_0_0"/>
<sequence length="106" mass="12312">MGQTYQSRAEPLERLIVFSIFAVVTYNLWGWAYERQLHLCGASGVNWEALFRDIAALVLLPIAVSLPPVCFWRDAQQWRSFRRGLIVPVVCLALHWTWHNLSCLLR</sequence>
<evidence type="ECO:0000313" key="3">
    <source>
        <dbReference type="Proteomes" id="UP000000263"/>
    </source>
</evidence>
<organism evidence="2 3">
    <name type="scientific">Roseiflexus castenholzii (strain DSM 13941 / HLO8)</name>
    <dbReference type="NCBI Taxonomy" id="383372"/>
    <lineage>
        <taxon>Bacteria</taxon>
        <taxon>Bacillati</taxon>
        <taxon>Chloroflexota</taxon>
        <taxon>Chloroflexia</taxon>
        <taxon>Chloroflexales</taxon>
        <taxon>Roseiflexineae</taxon>
        <taxon>Roseiflexaceae</taxon>
        <taxon>Roseiflexus</taxon>
    </lineage>
</organism>
<keyword evidence="3" id="KW-1185">Reference proteome</keyword>
<dbReference type="EMBL" id="CP000804">
    <property type="protein sequence ID" value="ABU57806.1"/>
    <property type="molecule type" value="Genomic_DNA"/>
</dbReference>
<evidence type="ECO:0000256" key="1">
    <source>
        <dbReference type="SAM" id="Phobius"/>
    </source>
</evidence>